<evidence type="ECO:0000313" key="3">
    <source>
        <dbReference type="Proteomes" id="UP000680638"/>
    </source>
</evidence>
<organism evidence="2 3">
    <name type="scientific">Paenibacillus cookii</name>
    <dbReference type="NCBI Taxonomy" id="157839"/>
    <lineage>
        <taxon>Bacteria</taxon>
        <taxon>Bacillati</taxon>
        <taxon>Bacillota</taxon>
        <taxon>Bacilli</taxon>
        <taxon>Bacillales</taxon>
        <taxon>Paenibacillaceae</taxon>
        <taxon>Paenibacillus</taxon>
    </lineage>
</organism>
<dbReference type="Gene3D" id="3.40.50.150">
    <property type="entry name" value="Vaccinia Virus protein VP39"/>
    <property type="match status" value="1"/>
</dbReference>
<dbReference type="RefSeq" id="WP_212949671.1">
    <property type="nucleotide sequence ID" value="NZ_BORW01000009.1"/>
</dbReference>
<dbReference type="Proteomes" id="UP000680638">
    <property type="component" value="Unassembled WGS sequence"/>
</dbReference>
<dbReference type="EMBL" id="BORW01000009">
    <property type="protein sequence ID" value="GIO67450.1"/>
    <property type="molecule type" value="Genomic_DNA"/>
</dbReference>
<protein>
    <recommendedName>
        <fullName evidence="1">Methyltransferase domain-containing protein</fullName>
    </recommendedName>
</protein>
<reference evidence="2 3" key="1">
    <citation type="submission" date="2021-03" db="EMBL/GenBank/DDBJ databases">
        <title>Antimicrobial resistance genes in bacteria isolated from Japanese honey, and their potential for conferring macrolide and lincosamide resistance in the American foulbrood pathogen Paenibacillus larvae.</title>
        <authorList>
            <person name="Okamoto M."/>
            <person name="Kumagai M."/>
            <person name="Kanamori H."/>
            <person name="Takamatsu D."/>
        </authorList>
    </citation>
    <scope>NUCLEOTIDE SEQUENCE [LARGE SCALE GENOMIC DNA]</scope>
    <source>
        <strain evidence="2 3">J21TS3</strain>
    </source>
</reference>
<proteinExistence type="predicted"/>
<keyword evidence="3" id="KW-1185">Reference proteome</keyword>
<evidence type="ECO:0000259" key="1">
    <source>
        <dbReference type="Pfam" id="PF13649"/>
    </source>
</evidence>
<dbReference type="SUPFAM" id="SSF53335">
    <property type="entry name" value="S-adenosyl-L-methionine-dependent methyltransferases"/>
    <property type="match status" value="1"/>
</dbReference>
<dbReference type="InterPro" id="IPR041698">
    <property type="entry name" value="Methyltransf_25"/>
</dbReference>
<dbReference type="Pfam" id="PF13649">
    <property type="entry name" value="Methyltransf_25"/>
    <property type="match status" value="1"/>
</dbReference>
<feature type="domain" description="Methyltransferase" evidence="1">
    <location>
        <begin position="64"/>
        <end position="154"/>
    </location>
</feature>
<accession>A0ABQ4LW11</accession>
<name>A0ABQ4LW11_9BACL</name>
<dbReference type="InterPro" id="IPR029063">
    <property type="entry name" value="SAM-dependent_MTases_sf"/>
</dbReference>
<gene>
    <name evidence="2" type="ORF">J21TS3_22710</name>
</gene>
<comment type="caution">
    <text evidence="2">The sequence shown here is derived from an EMBL/GenBank/DDBJ whole genome shotgun (WGS) entry which is preliminary data.</text>
</comment>
<sequence>MFKALDGRSPQEEYMDDFDAGGKELEEALRHLRLLNRIFAASGPVLSGVKELWRRSGCPNDLHVMDIGAGSGELNRRILRWADRNGIRIRMTLVDMTDEACREASRIFTDEPRVRAIRRNVFDVDESAADMLICSQFLHHFPDERLAEVTGHMLKSARLGIVISDIHRHWLAWSAVWLAARIFSKNRYIRHDGPLSVAKGFQAKDWNRLSEAIKQHGSYDLKYRWKPLFRYTVVIFKKGHAGNKC</sequence>
<evidence type="ECO:0000313" key="2">
    <source>
        <dbReference type="EMBL" id="GIO67450.1"/>
    </source>
</evidence>